<evidence type="ECO:0000313" key="2">
    <source>
        <dbReference type="EMBL" id="KAH8034222.1"/>
    </source>
</evidence>
<dbReference type="EMBL" id="JABSTU010000004">
    <property type="protein sequence ID" value="KAH8034222.1"/>
    <property type="molecule type" value="Genomic_DNA"/>
</dbReference>
<reference evidence="2" key="1">
    <citation type="journal article" date="2020" name="Cell">
        <title>Large-Scale Comparative Analyses of Tick Genomes Elucidate Their Genetic Diversity and Vector Capacities.</title>
        <authorList>
            <consortium name="Tick Genome and Microbiome Consortium (TIGMIC)"/>
            <person name="Jia N."/>
            <person name="Wang J."/>
            <person name="Shi W."/>
            <person name="Du L."/>
            <person name="Sun Y."/>
            <person name="Zhan W."/>
            <person name="Jiang J.F."/>
            <person name="Wang Q."/>
            <person name="Zhang B."/>
            <person name="Ji P."/>
            <person name="Bell-Sakyi L."/>
            <person name="Cui X.M."/>
            <person name="Yuan T.T."/>
            <person name="Jiang B.G."/>
            <person name="Yang W.F."/>
            <person name="Lam T.T."/>
            <person name="Chang Q.C."/>
            <person name="Ding S.J."/>
            <person name="Wang X.J."/>
            <person name="Zhu J.G."/>
            <person name="Ruan X.D."/>
            <person name="Zhao L."/>
            <person name="Wei J.T."/>
            <person name="Ye R.Z."/>
            <person name="Que T.C."/>
            <person name="Du C.H."/>
            <person name="Zhou Y.H."/>
            <person name="Cheng J.X."/>
            <person name="Dai P.F."/>
            <person name="Guo W.B."/>
            <person name="Han X.H."/>
            <person name="Huang E.J."/>
            <person name="Li L.F."/>
            <person name="Wei W."/>
            <person name="Gao Y.C."/>
            <person name="Liu J.Z."/>
            <person name="Shao H.Z."/>
            <person name="Wang X."/>
            <person name="Wang C.C."/>
            <person name="Yang T.C."/>
            <person name="Huo Q.B."/>
            <person name="Li W."/>
            <person name="Chen H.Y."/>
            <person name="Chen S.E."/>
            <person name="Zhou L.G."/>
            <person name="Ni X.B."/>
            <person name="Tian J.H."/>
            <person name="Sheng Y."/>
            <person name="Liu T."/>
            <person name="Pan Y.S."/>
            <person name="Xia L.Y."/>
            <person name="Li J."/>
            <person name="Zhao F."/>
            <person name="Cao W.C."/>
        </authorList>
    </citation>
    <scope>NUCLEOTIDE SEQUENCE</scope>
    <source>
        <strain evidence="2">Rmic-2018</strain>
    </source>
</reference>
<feature type="compositionally biased region" description="Basic and acidic residues" evidence="1">
    <location>
        <begin position="125"/>
        <end position="136"/>
    </location>
</feature>
<evidence type="ECO:0000256" key="1">
    <source>
        <dbReference type="SAM" id="MobiDB-lite"/>
    </source>
</evidence>
<accession>A0A9J6EIJ5</accession>
<keyword evidence="3" id="KW-1185">Reference proteome</keyword>
<organism evidence="2 3">
    <name type="scientific">Rhipicephalus microplus</name>
    <name type="common">Cattle tick</name>
    <name type="synonym">Boophilus microplus</name>
    <dbReference type="NCBI Taxonomy" id="6941"/>
    <lineage>
        <taxon>Eukaryota</taxon>
        <taxon>Metazoa</taxon>
        <taxon>Ecdysozoa</taxon>
        <taxon>Arthropoda</taxon>
        <taxon>Chelicerata</taxon>
        <taxon>Arachnida</taxon>
        <taxon>Acari</taxon>
        <taxon>Parasitiformes</taxon>
        <taxon>Ixodida</taxon>
        <taxon>Ixodoidea</taxon>
        <taxon>Ixodidae</taxon>
        <taxon>Rhipicephalinae</taxon>
        <taxon>Rhipicephalus</taxon>
        <taxon>Boophilus</taxon>
    </lineage>
</organism>
<dbReference type="AlphaFoldDB" id="A0A9J6EIJ5"/>
<gene>
    <name evidence="2" type="ORF">HPB51_021892</name>
</gene>
<reference evidence="2" key="2">
    <citation type="submission" date="2021-09" db="EMBL/GenBank/DDBJ databases">
        <authorList>
            <person name="Jia N."/>
            <person name="Wang J."/>
            <person name="Shi W."/>
            <person name="Du L."/>
            <person name="Sun Y."/>
            <person name="Zhan W."/>
            <person name="Jiang J."/>
            <person name="Wang Q."/>
            <person name="Zhang B."/>
            <person name="Ji P."/>
            <person name="Sakyi L.B."/>
            <person name="Cui X."/>
            <person name="Yuan T."/>
            <person name="Jiang B."/>
            <person name="Yang W."/>
            <person name="Lam T.T.-Y."/>
            <person name="Chang Q."/>
            <person name="Ding S."/>
            <person name="Wang X."/>
            <person name="Zhu J."/>
            <person name="Ruan X."/>
            <person name="Zhao L."/>
            <person name="Wei J."/>
            <person name="Que T."/>
            <person name="Du C."/>
            <person name="Cheng J."/>
            <person name="Dai P."/>
            <person name="Han X."/>
            <person name="Huang E."/>
            <person name="Gao Y."/>
            <person name="Liu J."/>
            <person name="Shao H."/>
            <person name="Ye R."/>
            <person name="Li L."/>
            <person name="Wei W."/>
            <person name="Wang X."/>
            <person name="Wang C."/>
            <person name="Huo Q."/>
            <person name="Li W."/>
            <person name="Guo W."/>
            <person name="Chen H."/>
            <person name="Chen S."/>
            <person name="Zhou L."/>
            <person name="Zhou L."/>
            <person name="Ni X."/>
            <person name="Tian J."/>
            <person name="Zhou Y."/>
            <person name="Sheng Y."/>
            <person name="Liu T."/>
            <person name="Pan Y."/>
            <person name="Xia L."/>
            <person name="Li J."/>
            <person name="Zhao F."/>
            <person name="Cao W."/>
        </authorList>
    </citation>
    <scope>NUCLEOTIDE SEQUENCE</scope>
    <source>
        <strain evidence="2">Rmic-2018</strain>
        <tissue evidence="2">Larvae</tissue>
    </source>
</reference>
<feature type="region of interest" description="Disordered" evidence="1">
    <location>
        <begin position="1"/>
        <end position="47"/>
    </location>
</feature>
<feature type="region of interest" description="Disordered" evidence="1">
    <location>
        <begin position="85"/>
        <end position="145"/>
    </location>
</feature>
<feature type="compositionally biased region" description="Basic and acidic residues" evidence="1">
    <location>
        <begin position="104"/>
        <end position="114"/>
    </location>
</feature>
<dbReference type="Proteomes" id="UP000821866">
    <property type="component" value="Chromosome 2"/>
</dbReference>
<evidence type="ECO:0000313" key="3">
    <source>
        <dbReference type="Proteomes" id="UP000821866"/>
    </source>
</evidence>
<protein>
    <submittedName>
        <fullName evidence="2">Uncharacterized protein</fullName>
    </submittedName>
</protein>
<sequence length="324" mass="35639">MKPNPFGIRGSSPEPRAVEPTELTPVNQRSSRRLRAKQPEFPLPPEPRVCPAVSEPFNAAAQVTPRNCSCVVLRDYLLVEGTEVLQPASDDEENMDTSSSRKRTREDGCDEGKQGPRKTLPTDDYPAKISDDHSDDGSQSSNSATCTQLETSADRYDTSLTASPSVINALVSATPAASQLLEADYTEASAEAEEHGAAQDYVTSAPPKAIAAFLWHSSCIINGNTRKELKKLKKKNDRQYSVEHLAHTLSYACRFCMHYYCTSHCSGRGDNYERGKKGIVFQSLLLEEKGKRVATRSANHHGPTGDSADMEKFRQVFTKAGHCR</sequence>
<proteinExistence type="predicted"/>
<comment type="caution">
    <text evidence="2">The sequence shown here is derived from an EMBL/GenBank/DDBJ whole genome shotgun (WGS) entry which is preliminary data.</text>
</comment>
<name>A0A9J6EIJ5_RHIMP</name>